<dbReference type="GO" id="GO:0009425">
    <property type="term" value="C:bacterial-type flagellum basal body"/>
    <property type="evidence" value="ECO:0007669"/>
    <property type="project" value="UniProtKB-SubCell"/>
</dbReference>
<name>A0A177L9D6_9BACI</name>
<evidence type="ECO:0000256" key="1">
    <source>
        <dbReference type="ARBA" id="ARBA00004117"/>
    </source>
</evidence>
<dbReference type="Proteomes" id="UP000077271">
    <property type="component" value="Unassembled WGS sequence"/>
</dbReference>
<comment type="subcellular location">
    <subcellularLocation>
        <location evidence="1 4">Bacterial flagellum basal body</location>
    </subcellularLocation>
</comment>
<dbReference type="NCBIfam" id="TIGR00205">
    <property type="entry name" value="fliE"/>
    <property type="match status" value="1"/>
</dbReference>
<proteinExistence type="inferred from homology"/>
<comment type="similarity">
    <text evidence="2 4">Belongs to the FliE family.</text>
</comment>
<dbReference type="PANTHER" id="PTHR34653">
    <property type="match status" value="1"/>
</dbReference>
<keyword evidence="3 4" id="KW-0975">Bacterial flagellum</keyword>
<evidence type="ECO:0000256" key="5">
    <source>
        <dbReference type="NCBIfam" id="TIGR00205"/>
    </source>
</evidence>
<evidence type="ECO:0000313" key="6">
    <source>
        <dbReference type="EMBL" id="OAH53757.1"/>
    </source>
</evidence>
<dbReference type="Proteomes" id="UP000076935">
    <property type="component" value="Unassembled WGS sequence"/>
</dbReference>
<dbReference type="Pfam" id="PF02049">
    <property type="entry name" value="FliE"/>
    <property type="match status" value="1"/>
</dbReference>
<keyword evidence="8" id="KW-1185">Reference proteome</keyword>
<evidence type="ECO:0000313" key="9">
    <source>
        <dbReference type="Proteomes" id="UP000077271"/>
    </source>
</evidence>
<dbReference type="AlphaFoldDB" id="A0A177L9D6"/>
<reference evidence="8 9" key="1">
    <citation type="submission" date="2016-01" db="EMBL/GenBank/DDBJ databases">
        <title>Investigation of taxonomic status of Bacillus aminovorans.</title>
        <authorList>
            <person name="Verma A."/>
            <person name="Pal Y."/>
            <person name="Krishnamurthi S."/>
        </authorList>
    </citation>
    <scope>NUCLEOTIDE SEQUENCE [LARGE SCALE GENOMIC DNA]</scope>
    <source>
        <strain evidence="7 8">DSM 1314</strain>
        <strain evidence="6 9">DSM 4337</strain>
    </source>
</reference>
<evidence type="ECO:0000256" key="4">
    <source>
        <dbReference type="HAMAP-Rule" id="MF_00724"/>
    </source>
</evidence>
<gene>
    <name evidence="4" type="primary">fliE</name>
    <name evidence="6" type="ORF">AWH48_10800</name>
    <name evidence="7" type="ORF">AWH49_01075</name>
</gene>
<comment type="caution">
    <text evidence="7">The sequence shown here is derived from an EMBL/GenBank/DDBJ whole genome shotgun (WGS) entry which is preliminary data.</text>
</comment>
<evidence type="ECO:0000313" key="8">
    <source>
        <dbReference type="Proteomes" id="UP000076935"/>
    </source>
</evidence>
<dbReference type="EMBL" id="LQWZ01000035">
    <property type="protein sequence ID" value="OAH53757.1"/>
    <property type="molecule type" value="Genomic_DNA"/>
</dbReference>
<dbReference type="PANTHER" id="PTHR34653:SF1">
    <property type="entry name" value="FLAGELLAR HOOK-BASAL BODY COMPLEX PROTEIN FLIE"/>
    <property type="match status" value="1"/>
</dbReference>
<dbReference type="GO" id="GO:0003774">
    <property type="term" value="F:cytoskeletal motor activity"/>
    <property type="evidence" value="ECO:0007669"/>
    <property type="project" value="InterPro"/>
</dbReference>
<dbReference type="RefSeq" id="WP_018392343.1">
    <property type="nucleotide sequence ID" value="NZ_JBCNAN010000043.1"/>
</dbReference>
<dbReference type="GO" id="GO:0005198">
    <property type="term" value="F:structural molecule activity"/>
    <property type="evidence" value="ECO:0007669"/>
    <property type="project" value="UniProtKB-UniRule"/>
</dbReference>
<dbReference type="PRINTS" id="PR01006">
    <property type="entry name" value="FLGHOOKFLIE"/>
</dbReference>
<keyword evidence="7" id="KW-0969">Cilium</keyword>
<keyword evidence="7" id="KW-0282">Flagellum</keyword>
<organism evidence="7 8">
    <name type="scientific">Domibacillus aminovorans</name>
    <dbReference type="NCBI Taxonomy" id="29332"/>
    <lineage>
        <taxon>Bacteria</taxon>
        <taxon>Bacillati</taxon>
        <taxon>Bacillota</taxon>
        <taxon>Bacilli</taxon>
        <taxon>Bacillales</taxon>
        <taxon>Bacillaceae</taxon>
        <taxon>Domibacillus</taxon>
    </lineage>
</organism>
<dbReference type="HAMAP" id="MF_00724">
    <property type="entry name" value="FliE"/>
    <property type="match status" value="1"/>
</dbReference>
<accession>A0A177L9D6</accession>
<evidence type="ECO:0000256" key="2">
    <source>
        <dbReference type="ARBA" id="ARBA00009272"/>
    </source>
</evidence>
<sequence length="101" mass="11329">MAIEALNAVSPNVIQSGSLKKVSTPYEAQQKFASFLKDSLNDVMKTEAESNMMTDKMIRGENVDIHQVMTAAQKSGITMQLTIEMRNKAVEAYQEIMRMQI</sequence>
<dbReference type="STRING" id="29332.AWH48_10800"/>
<evidence type="ECO:0000313" key="7">
    <source>
        <dbReference type="EMBL" id="OAH62094.1"/>
    </source>
</evidence>
<protein>
    <recommendedName>
        <fullName evidence="4 5">Flagellar hook-basal body complex protein FliE</fullName>
    </recommendedName>
</protein>
<evidence type="ECO:0000256" key="3">
    <source>
        <dbReference type="ARBA" id="ARBA00023143"/>
    </source>
</evidence>
<dbReference type="OrthoDB" id="9812413at2"/>
<dbReference type="InterPro" id="IPR001624">
    <property type="entry name" value="FliE"/>
</dbReference>
<dbReference type="EMBL" id="LQWY01000012">
    <property type="protein sequence ID" value="OAH62094.1"/>
    <property type="molecule type" value="Genomic_DNA"/>
</dbReference>
<keyword evidence="7" id="KW-0966">Cell projection</keyword>
<dbReference type="GO" id="GO:0071973">
    <property type="term" value="P:bacterial-type flagellum-dependent cell motility"/>
    <property type="evidence" value="ECO:0007669"/>
    <property type="project" value="InterPro"/>
</dbReference>